<accession>A0A8S5MXY1</accession>
<name>A0A8S5MXY1_9CAUD</name>
<dbReference type="EMBL" id="BK015012">
    <property type="protein sequence ID" value="DAD87056.1"/>
    <property type="molecule type" value="Genomic_DNA"/>
</dbReference>
<organism evidence="1">
    <name type="scientific">Myoviridae sp. ctRRy11</name>
    <dbReference type="NCBI Taxonomy" id="2826651"/>
    <lineage>
        <taxon>Viruses</taxon>
        <taxon>Duplodnaviria</taxon>
        <taxon>Heunggongvirae</taxon>
        <taxon>Uroviricota</taxon>
        <taxon>Caudoviricetes</taxon>
    </lineage>
</organism>
<protein>
    <submittedName>
        <fullName evidence="1">Stabilization protein</fullName>
    </submittedName>
</protein>
<sequence>MGIRVSTDVSLKERLTLQLGDFKGVDFSSSPLRVATNRATDMKNFISEYGVNRKRNGWNELIRIKDSQGNDLKINGIFNYQNGNVKKTIVHAGKKFFILNYNTSTKEYSVTDITNSSTYTEAAVVSSYIKDQRSQCFISKGRLYIIGCGDFLVYGTWNKGTSYELRRVFNNEDTYIPTTTISIDNDAATGDTNRATLDDINLLTNKRINQLLGVDAVNKTYTLDSGEIDANSTVAIRLETLEGTTPIEKTITNSGTDKTILYEGDTNVGNINFETGQITFSINTKPQIADRDNIFVTFQHTNDKYVDRIRKCEFGTLFGTNGSSNRLFLSGNEDYPEYDFYSEVDDFTYFSDISYAILGSSAYPIKAYARLSDSTLAIFKEDNSQEATVYFRTGKDNDYYDSSGNLIKSTTVFPTTAGSIGEGVKSRFAGANLSGDVLILSPNGVFGIILGDNVSTQERYAKERSRYINEKLKQHDNLSEAVGVVYKNRYFLSVDNVCYVADARFTSTNEGDMGDTYNYEWWFWENIPARVWAVMDDKLYFGTATGQVCVFDNDFTDRSYYNTTAGQLSLSIINNGFTYGNLGVELKDNDRIKFLTSGLYEIVLNSIDNSDDIPYMRGVADNKITLAADDVGFFYNGMEVYADNVGSSGLAVNTKYVISDMDLENCTFKLKKSDGNYATITTTGFRLSRSISGKELFIAELSTTMFKVKYLTGSNPIKLIRYNNAVPSNILASVILRRNVVAEWYSPVLDLGTNQYSKTLLSMTISTDPSTNGYLQFGYETKNVDKIHQARGMRTFSFDDLDFNNFSFESAFANSYTKKVLVRDFNYIMFKFKSDNDTNCIINNLTVVYKINKLNRGVK</sequence>
<reference evidence="1" key="1">
    <citation type="journal article" date="2021" name="Proc. Natl. Acad. Sci. U.S.A.">
        <title>A Catalog of Tens of Thousands of Viruses from Human Metagenomes Reveals Hidden Associations with Chronic Diseases.</title>
        <authorList>
            <person name="Tisza M.J."/>
            <person name="Buck C.B."/>
        </authorList>
    </citation>
    <scope>NUCLEOTIDE SEQUENCE</scope>
    <source>
        <strain evidence="1">CtRRy11</strain>
    </source>
</reference>
<proteinExistence type="predicted"/>
<evidence type="ECO:0000313" key="1">
    <source>
        <dbReference type="EMBL" id="DAD87056.1"/>
    </source>
</evidence>